<feature type="compositionally biased region" description="Polar residues" evidence="1">
    <location>
        <begin position="151"/>
        <end position="168"/>
    </location>
</feature>
<feature type="region of interest" description="Disordered" evidence="1">
    <location>
        <begin position="139"/>
        <end position="174"/>
    </location>
</feature>
<name>X6LUD0_RETFI</name>
<organism evidence="3 4">
    <name type="scientific">Reticulomyxa filosa</name>
    <dbReference type="NCBI Taxonomy" id="46433"/>
    <lineage>
        <taxon>Eukaryota</taxon>
        <taxon>Sar</taxon>
        <taxon>Rhizaria</taxon>
        <taxon>Retaria</taxon>
        <taxon>Foraminifera</taxon>
        <taxon>Monothalamids</taxon>
        <taxon>Reticulomyxidae</taxon>
        <taxon>Reticulomyxa</taxon>
    </lineage>
</organism>
<feature type="compositionally biased region" description="Basic and acidic residues" evidence="1">
    <location>
        <begin position="13"/>
        <end position="31"/>
    </location>
</feature>
<dbReference type="PANTHER" id="PTHR22775:SF3">
    <property type="entry name" value="SORTING NEXIN-13"/>
    <property type="match status" value="1"/>
</dbReference>
<keyword evidence="4" id="KW-1185">Reference proteome</keyword>
<dbReference type="InterPro" id="IPR036871">
    <property type="entry name" value="PX_dom_sf"/>
</dbReference>
<evidence type="ECO:0000313" key="3">
    <source>
        <dbReference type="EMBL" id="ETO04747.1"/>
    </source>
</evidence>
<feature type="domain" description="PX" evidence="2">
    <location>
        <begin position="210"/>
        <end position="341"/>
    </location>
</feature>
<reference evidence="3 4" key="1">
    <citation type="journal article" date="2013" name="Curr. Biol.">
        <title>The Genome of the Foraminiferan Reticulomyxa filosa.</title>
        <authorList>
            <person name="Glockner G."/>
            <person name="Hulsmann N."/>
            <person name="Schleicher M."/>
            <person name="Noegel A.A."/>
            <person name="Eichinger L."/>
            <person name="Gallinger C."/>
            <person name="Pawlowski J."/>
            <person name="Sierra R."/>
            <person name="Euteneuer U."/>
            <person name="Pillet L."/>
            <person name="Moustafa A."/>
            <person name="Platzer M."/>
            <person name="Groth M."/>
            <person name="Szafranski K."/>
            <person name="Schliwa M."/>
        </authorList>
    </citation>
    <scope>NUCLEOTIDE SEQUENCE [LARGE SCALE GENOMIC DNA]</scope>
</reference>
<feature type="region of interest" description="Disordered" evidence="1">
    <location>
        <begin position="1"/>
        <end position="31"/>
    </location>
</feature>
<dbReference type="EMBL" id="ASPP01028985">
    <property type="protein sequence ID" value="ETO04747.1"/>
    <property type="molecule type" value="Genomic_DNA"/>
</dbReference>
<dbReference type="SUPFAM" id="SSF64268">
    <property type="entry name" value="PX domain"/>
    <property type="match status" value="1"/>
</dbReference>
<dbReference type="OrthoDB" id="430293at2759"/>
<dbReference type="PANTHER" id="PTHR22775">
    <property type="entry name" value="SORTING NEXIN"/>
    <property type="match status" value="1"/>
</dbReference>
<evidence type="ECO:0000259" key="2">
    <source>
        <dbReference type="PROSITE" id="PS50195"/>
    </source>
</evidence>
<dbReference type="Pfam" id="PF00787">
    <property type="entry name" value="PX"/>
    <property type="match status" value="1"/>
</dbReference>
<sequence length="341" mass="39792">MLHQDTKTASSEEEQKAPKSEQKAEEKNSDGNMKIRDVEVREGIAYYIIYLQTEKSAWVVQKRVTPKIARAQREEVAISSVETLQISHKSHKTSLHRSCVVTKLKEKLREQKNLHKELGHHPLIFEFFKSDICTKAFSKSPDKNDDKNRKVSASNEEPSTRSEQNGSKTHNKLSESFDFPQDQEVFYLCLHLLQIRVHSFSPFFLKKKKKKNCSVTNVKISSVRKLSDHVLYKIQVSNENNRSSYGSWTVLKRFIQFCDMHNELRRKLLGDCQTLQEREAMIHQLNQLPSLPPKRIKVIYNHSDDSFIEERRVLLENYLKKMLRFPGVANNKIFLEFLGVS</sequence>
<feature type="compositionally biased region" description="Basic and acidic residues" evidence="1">
    <location>
        <begin position="140"/>
        <end position="149"/>
    </location>
</feature>
<dbReference type="AlphaFoldDB" id="X6LUD0"/>
<dbReference type="Proteomes" id="UP000023152">
    <property type="component" value="Unassembled WGS sequence"/>
</dbReference>
<dbReference type="InterPro" id="IPR001683">
    <property type="entry name" value="PX_dom"/>
</dbReference>
<dbReference type="PROSITE" id="PS50195">
    <property type="entry name" value="PX"/>
    <property type="match status" value="1"/>
</dbReference>
<proteinExistence type="predicted"/>
<dbReference type="GO" id="GO:0035091">
    <property type="term" value="F:phosphatidylinositol binding"/>
    <property type="evidence" value="ECO:0007669"/>
    <property type="project" value="InterPro"/>
</dbReference>
<comment type="caution">
    <text evidence="3">The sequence shown here is derived from an EMBL/GenBank/DDBJ whole genome shotgun (WGS) entry which is preliminary data.</text>
</comment>
<accession>X6LUD0</accession>
<gene>
    <name evidence="3" type="ORF">RFI_32649</name>
</gene>
<dbReference type="SMART" id="SM00312">
    <property type="entry name" value="PX"/>
    <property type="match status" value="1"/>
</dbReference>
<protein>
    <recommendedName>
        <fullName evidence="2">PX domain-containing protein</fullName>
    </recommendedName>
</protein>
<dbReference type="Gene3D" id="3.30.1520.10">
    <property type="entry name" value="Phox-like domain"/>
    <property type="match status" value="1"/>
</dbReference>
<evidence type="ECO:0000256" key="1">
    <source>
        <dbReference type="SAM" id="MobiDB-lite"/>
    </source>
</evidence>
<dbReference type="CDD" id="cd06093">
    <property type="entry name" value="PX_domain"/>
    <property type="match status" value="1"/>
</dbReference>
<evidence type="ECO:0000313" key="4">
    <source>
        <dbReference type="Proteomes" id="UP000023152"/>
    </source>
</evidence>